<sequence length="156" mass="18218">MYIDKDRHPIAEFIIRLIYILSVIPFIINLYIFWRTDSLSDVLNDAIDGRKIDSISVNNDVLNLSDETIEDFYWSIHGYDTTIPTLPVHAPSNIAWEIEVKHHPFKSISKNACEFSIEFKNDDSLTIFYNQNGVELNNVYYTLVKNPIQEFIDDNK</sequence>
<keyword evidence="3" id="KW-1185">Reference proteome</keyword>
<protein>
    <submittedName>
        <fullName evidence="2">Uncharacterized protein</fullName>
    </submittedName>
</protein>
<dbReference type="EMBL" id="BJUY01000007">
    <property type="protein sequence ID" value="GEK91171.1"/>
    <property type="molecule type" value="Genomic_DNA"/>
</dbReference>
<organism evidence="2 3">
    <name type="scientific">Alkalibacterium kapii</name>
    <dbReference type="NCBI Taxonomy" id="426704"/>
    <lineage>
        <taxon>Bacteria</taxon>
        <taxon>Bacillati</taxon>
        <taxon>Bacillota</taxon>
        <taxon>Bacilli</taxon>
        <taxon>Lactobacillales</taxon>
        <taxon>Carnobacteriaceae</taxon>
        <taxon>Alkalibacterium</taxon>
    </lineage>
</organism>
<reference evidence="2 3" key="1">
    <citation type="submission" date="2019-07" db="EMBL/GenBank/DDBJ databases">
        <title>Whole genome shotgun sequence of Alkalibacterium kapii NBRC 103247.</title>
        <authorList>
            <person name="Hosoyama A."/>
            <person name="Uohara A."/>
            <person name="Ohji S."/>
            <person name="Ichikawa N."/>
        </authorList>
    </citation>
    <scope>NUCLEOTIDE SEQUENCE [LARGE SCALE GENOMIC DNA]</scope>
    <source>
        <strain evidence="2 3">NBRC 103247</strain>
    </source>
</reference>
<evidence type="ECO:0000256" key="1">
    <source>
        <dbReference type="SAM" id="Phobius"/>
    </source>
</evidence>
<name>A0A511AVM2_9LACT</name>
<dbReference type="Proteomes" id="UP000321662">
    <property type="component" value="Unassembled WGS sequence"/>
</dbReference>
<keyword evidence="1" id="KW-0472">Membrane</keyword>
<feature type="transmembrane region" description="Helical" evidence="1">
    <location>
        <begin position="13"/>
        <end position="34"/>
    </location>
</feature>
<proteinExistence type="predicted"/>
<comment type="caution">
    <text evidence="2">The sequence shown here is derived from an EMBL/GenBank/DDBJ whole genome shotgun (WGS) entry which is preliminary data.</text>
</comment>
<dbReference type="AlphaFoldDB" id="A0A511AVM2"/>
<evidence type="ECO:0000313" key="2">
    <source>
        <dbReference type="EMBL" id="GEK91171.1"/>
    </source>
</evidence>
<accession>A0A511AVM2</accession>
<keyword evidence="1" id="KW-1133">Transmembrane helix</keyword>
<dbReference type="RefSeq" id="WP_146924010.1">
    <property type="nucleotide sequence ID" value="NZ_BJUY01000007.1"/>
</dbReference>
<evidence type="ECO:0000313" key="3">
    <source>
        <dbReference type="Proteomes" id="UP000321662"/>
    </source>
</evidence>
<gene>
    <name evidence="2" type="ORF">AKA01nite_07930</name>
</gene>
<keyword evidence="1" id="KW-0812">Transmembrane</keyword>